<keyword evidence="4" id="KW-0963">Cytoplasm</keyword>
<feature type="region of interest" description="Disordered" evidence="9">
    <location>
        <begin position="1607"/>
        <end position="1809"/>
    </location>
</feature>
<dbReference type="SUPFAM" id="SSF47031">
    <property type="entry name" value="Second domain of FERM"/>
    <property type="match status" value="1"/>
</dbReference>
<dbReference type="Pfam" id="PF09380">
    <property type="entry name" value="FERM_C"/>
    <property type="match status" value="1"/>
</dbReference>
<dbReference type="InterPro" id="IPR000387">
    <property type="entry name" value="Tyr_Pase_dom"/>
</dbReference>
<feature type="compositionally biased region" description="Basic and acidic residues" evidence="9">
    <location>
        <begin position="1437"/>
        <end position="1446"/>
    </location>
</feature>
<dbReference type="SUPFAM" id="SSF52799">
    <property type="entry name" value="(Phosphotyrosine protein) phosphatases II"/>
    <property type="match status" value="1"/>
</dbReference>
<evidence type="ECO:0000256" key="9">
    <source>
        <dbReference type="SAM" id="MobiDB-lite"/>
    </source>
</evidence>
<keyword evidence="5" id="KW-0677">Repeat</keyword>
<evidence type="ECO:0000259" key="10">
    <source>
        <dbReference type="PROSITE" id="PS50055"/>
    </source>
</evidence>
<dbReference type="InterPro" id="IPR029071">
    <property type="entry name" value="Ubiquitin-like_domsf"/>
</dbReference>
<dbReference type="InterPro" id="IPR019749">
    <property type="entry name" value="Band_41_domain"/>
</dbReference>
<evidence type="ECO:0000256" key="5">
    <source>
        <dbReference type="ARBA" id="ARBA00022737"/>
    </source>
</evidence>
<keyword evidence="7" id="KW-0539">Nucleus</keyword>
<dbReference type="InterPro" id="IPR019747">
    <property type="entry name" value="FERM_CS"/>
</dbReference>
<dbReference type="InterPro" id="IPR000299">
    <property type="entry name" value="FERM_domain"/>
</dbReference>
<dbReference type="Gene3D" id="3.90.190.10">
    <property type="entry name" value="Protein tyrosine phosphatase superfamily"/>
    <property type="match status" value="1"/>
</dbReference>
<dbReference type="Pfam" id="PF00595">
    <property type="entry name" value="PDZ"/>
    <property type="match status" value="5"/>
</dbReference>
<feature type="compositionally biased region" description="Polar residues" evidence="9">
    <location>
        <begin position="296"/>
        <end position="310"/>
    </location>
</feature>
<comment type="subcellular location">
    <subcellularLocation>
        <location evidence="2">Cytoplasm</location>
        <location evidence="2">Cytoskeleton</location>
    </subcellularLocation>
    <subcellularLocation>
        <location evidence="1">Nucleus</location>
    </subcellularLocation>
</comment>
<feature type="compositionally biased region" description="Polar residues" evidence="9">
    <location>
        <begin position="1823"/>
        <end position="1832"/>
    </location>
</feature>
<feature type="compositionally biased region" description="Polar residues" evidence="9">
    <location>
        <begin position="1797"/>
        <end position="1809"/>
    </location>
</feature>
<evidence type="ECO:0000259" key="12">
    <source>
        <dbReference type="PROSITE" id="PS50057"/>
    </source>
</evidence>
<dbReference type="Pfam" id="PF00102">
    <property type="entry name" value="Y_phosphatase"/>
    <property type="match status" value="1"/>
</dbReference>
<dbReference type="Gene3D" id="3.10.20.90">
    <property type="entry name" value="Phosphatidylinositol 3-kinase Catalytic Subunit, Chain A, domain 1"/>
    <property type="match status" value="1"/>
</dbReference>
<accession>A0A8B8CDR0</accession>
<feature type="compositionally biased region" description="Acidic residues" evidence="9">
    <location>
        <begin position="2153"/>
        <end position="2169"/>
    </location>
</feature>
<evidence type="ECO:0000256" key="4">
    <source>
        <dbReference type="ARBA" id="ARBA00022490"/>
    </source>
</evidence>
<feature type="compositionally biased region" description="Basic and acidic residues" evidence="9">
    <location>
        <begin position="1615"/>
        <end position="1630"/>
    </location>
</feature>
<dbReference type="Gene3D" id="2.30.29.30">
    <property type="entry name" value="Pleckstrin-homology domain (PH domain)/Phosphotyrosine-binding domain (PTB)"/>
    <property type="match status" value="1"/>
</dbReference>
<dbReference type="InterPro" id="IPR014352">
    <property type="entry name" value="FERM/acyl-CoA-bd_prot_sf"/>
</dbReference>
<dbReference type="PROSITE" id="PS50056">
    <property type="entry name" value="TYR_PHOSPHATASE_2"/>
    <property type="match status" value="1"/>
</dbReference>
<feature type="compositionally biased region" description="Acidic residues" evidence="9">
    <location>
        <begin position="1179"/>
        <end position="1193"/>
    </location>
</feature>
<dbReference type="GO" id="GO:0004725">
    <property type="term" value="F:protein tyrosine phosphatase activity"/>
    <property type="evidence" value="ECO:0007669"/>
    <property type="project" value="InterPro"/>
</dbReference>
<feature type="region of interest" description="Disordered" evidence="9">
    <location>
        <begin position="296"/>
        <end position="315"/>
    </location>
</feature>
<dbReference type="Pfam" id="PF00373">
    <property type="entry name" value="FERM_M"/>
    <property type="match status" value="1"/>
</dbReference>
<dbReference type="PANTHER" id="PTHR46900:SF2">
    <property type="entry name" value="TYROSINE-PROTEIN PHOSPHATASE NON-RECEPTOR TYPE 13"/>
    <property type="match status" value="1"/>
</dbReference>
<dbReference type="SUPFAM" id="SSF50156">
    <property type="entry name" value="PDZ domain-like"/>
    <property type="match status" value="5"/>
</dbReference>
<feature type="compositionally biased region" description="Basic and acidic residues" evidence="9">
    <location>
        <begin position="246"/>
        <end position="256"/>
    </location>
</feature>
<dbReference type="SMART" id="SM00194">
    <property type="entry name" value="PTPc"/>
    <property type="match status" value="1"/>
</dbReference>
<feature type="domain" description="KIND" evidence="14">
    <location>
        <begin position="6"/>
        <end position="182"/>
    </location>
</feature>
<evidence type="ECO:0000256" key="3">
    <source>
        <dbReference type="ARBA" id="ARBA00009649"/>
    </source>
</evidence>
<dbReference type="PRINTS" id="PR00700">
    <property type="entry name" value="PRTYPHPHTASE"/>
</dbReference>
<feature type="compositionally biased region" description="Low complexity" evidence="9">
    <location>
        <begin position="1459"/>
        <end position="1471"/>
    </location>
</feature>
<dbReference type="InterPro" id="IPR001478">
    <property type="entry name" value="PDZ"/>
</dbReference>
<feature type="compositionally biased region" description="Basic and acidic residues" evidence="9">
    <location>
        <begin position="183"/>
        <end position="196"/>
    </location>
</feature>
<dbReference type="CDD" id="cd00136">
    <property type="entry name" value="PDZ_canonical"/>
    <property type="match status" value="1"/>
</dbReference>
<feature type="region of interest" description="Disordered" evidence="9">
    <location>
        <begin position="1164"/>
        <end position="1193"/>
    </location>
</feature>
<dbReference type="InterPro" id="IPR052074">
    <property type="entry name" value="NonRcpt_TyrProt_Phosphatase"/>
</dbReference>
<keyword evidence="8" id="KW-0175">Coiled coil</keyword>
<dbReference type="CDD" id="cd14473">
    <property type="entry name" value="FERM_B-lobe"/>
    <property type="match status" value="1"/>
</dbReference>
<dbReference type="InterPro" id="IPR019748">
    <property type="entry name" value="FERM_central"/>
</dbReference>
<dbReference type="Gene3D" id="2.30.42.10">
    <property type="match status" value="5"/>
</dbReference>
<feature type="compositionally biased region" description="Polar residues" evidence="9">
    <location>
        <begin position="869"/>
        <end position="879"/>
    </location>
</feature>
<dbReference type="InterPro" id="IPR016130">
    <property type="entry name" value="Tyr_Pase_AS"/>
</dbReference>
<feature type="compositionally biased region" description="Basic residues" evidence="9">
    <location>
        <begin position="230"/>
        <end position="245"/>
    </location>
</feature>
<feature type="region of interest" description="Disordered" evidence="9">
    <location>
        <begin position="2150"/>
        <end position="2185"/>
    </location>
</feature>
<dbReference type="KEGG" id="cvn:111118576"/>
<sequence length="2587" mass="288614">MPGIVVSLREALGVRGTPLAESDVWAILNQSAVYFNKITRDGNKMEANDVFVVTPESLCFCSDGGVELSGSSQTTDSRYLPPELQNAPVKTLQAAEKCFIFSLGKSLIKALEVGYRNQAPSVSRNLESVLTSMCNVDPEARITVNQVVQACSLYAERHSEAWNSSLYTKKIYSSIMGSDSSEEEHTSGSHSSRHDTFSASSRGQRSRGRQKYTRRRERQRSRSSLSRSRSPSRSRSRSRSRHRERRHDDIRDHQSQKENFSVYHPNFTQPPTYHEHLSMTPGRSYHLSDITFTSALNGGQVQGQNRSRSGSGIGAHMNETAQQKYLRLKERQKKLKILRRGLMGVGYEDHDPASLTPDPQWSDTRSVLSGMSFTQAKYVKHGRGSYTPGLHMKHGSDIALRLGRDSDRDSIISSEMSLYQDQQLRSKDHMTYREKLTSRNYNHNRLSQEVEMEQKLDQLKNEFYRTAEENKGLKKQVHHGSLAGKSAFTHHDSHKPREFYGPEFVHKSSKPLVRIPVPLQGESLRHPSHVRRVVVVLLTGQKLEAMVDPAITAQQMFESVITHIELPEFFFFGLTYINEGEHCFIEPDMKLHKVAPEGWKDHGKESAPALTLTLYVRVKFYPSSVSLLRHQISKHLLYLQLRHDILEERTLCDEDQCVELSALALQAEYGNYDPESMGKNYFLQEHYCPHRVVKRLGSVYIRDHATEEHKKLAGLTDRQAEIEFIKKASKLQEYGIHYYKLQKSKNNTADVIWVGINVHSLLLAENELQGRRIVIQQFPWQSIKKLSFNKRRFSIQSKPDHGTERPPKLNYYTNSYRKGRYLLQFSTAQHRFELSMRSKESNIDPQELTLDSVAEFLCDESMVDDEQSSSESHGASATEPTVGLHSTKTEGKPLPYSLPPPYKAETCVSMLDLRQKYKLPSDKKRERYAVSTGDIFHESQREEARPPYVIEMGDQSSNLDGDMAPNETVNTTLQKRFDEELLSPERCERHLCEIVLKKEAGFGFGITIVGGESTDKLDLGIYVKVVTPGGPAHRDGRIRSGDRLIAINDQNLEGVQHHEAVAMIRHSGDTVRLLVSQVRVPKSFKRREDHDDALAKLRASIASPSDMKIYRQISEGDHDYQEDSDHFHVGDIPHNHTRDDPSVADVSTMSQIESIESEIIPLTDLPQDTQPIPSVRDPDDTENDVESDVDSDLEEGIEEITKGRGLNRVEPQRTVQSADLNEWQSVEAQTSRGRAEILPGEVFEVTLDKEGALFGLRVTGGKNTSVKFGGIYVKSIDPNSVTAKQNSPVTVQPGDRILAVAEIPMKNVTHKQAVEIIQNAPDVCTFTVERGSCSISSRSSVRSSNSSTGSVVESRPPGQRSPGTGTPPVMPMFPQGEKQLKNHDLDLMERSESESKSTSSSKGGSTAVHGQNSYNDFTESEQTENSTSVESNVLESNKSDNRDQRVVIETPLVKDAQPESLESTGLLSSGEVDLELQGGGVLQRESTGLTDASEESIPTNDGNIYYPFVNKDNTFMVDLNKGPSGLGFSVYGGVDVDTGDQSQGVVRIKKVFPLGPAKSSQQIQRDDVLLEVNGVPVKGRTHAEVVSLLHSVVSNVKLLMCRPSHHQLAPLPRSSSEEWMERRAAARLEDPGTPSETESEDEPILYRDTLPDQGMITPPSGFASPTGDRNPPNLFVPPPTSPPPPLPRTPPPSLSLQNSPLPPPEHPGLGRWGDFENLRAAVSPRSAVSPSPRSMYSDEFNSTFNSTQESTEVFEGEDKGRLIDLAGIMKRSRSSSSQSDASESSTDSIVRSPLKGTYNTGEGLQSSASESGLDAILSKNNKLLGTGTNSLQSSEIPSDEEDPSLGDTEQYRNSPNAPRGSPTAPSSTPRDSPQLNIVINQDTLNQSEAGDEGAPESDVQESNELLTGEIEVELMKDEKKGLGFSVYGGVSKGGCYIRDIVSDPALTDGQLKTGDRLLQVNGTDLTKLSHTDAVGHLRNAQGQVKILVYRPPQHSTPVLPVPQTMKRSVLSRREELESEEETEEGGGTMNSGYEPDSMMSTSDLTSVTQPDMIQLELDRTCPGGLGFSLVTAEKDHQTGVFVRSILPNSQADRDGRLQVMDRIVQINGESTVGLTHSKATQLIKASPNKVTLTVSRFSARQLETMTPPILLNSDDEDEEDFDDVDEDNADPMIGSLKEEEVYDSEDDDMDALVNEAEKLLLSSGSLELSERALNEGNLKTPGASYQQWKAEDRSLSDENNDVSEYETQGTEELHEGLRALMEGKRSGGRSQTFTINSIQRKLEVEVPEVLTNQWLDRLPLVLLAEEVKGRVPLLISKLEHTLDQKNHQEEYKELRQIKSTDDCTIAKFPENKPLNRFRNILPYDFNRVELGDQRSYINASHILMNVGEMEAHYIAAQGPLPHTSDHFWQMIWEQNVSVVAMLTLDVENGKVKCHQYWPHSVETPLSVCDGLYKLSLLRVQSLEHFEIREIMIENRPLGTGRLLYHFMFTNWPDQATPNTIPLLQYLQLIHAHHTTGPILVHCSAGIGRTGALITIDLALAQIERKGRCDIFEIVSELRKQRYGMIQVKDQYTLSYLACLDAVRNLSS</sequence>
<dbReference type="PROSITE" id="PS00383">
    <property type="entry name" value="TYR_PHOSPHATASE_1"/>
    <property type="match status" value="1"/>
</dbReference>
<evidence type="ECO:0000256" key="1">
    <source>
        <dbReference type="ARBA" id="ARBA00004123"/>
    </source>
</evidence>
<feature type="compositionally biased region" description="Basic residues" evidence="9">
    <location>
        <begin position="204"/>
        <end position="221"/>
    </location>
</feature>
<dbReference type="PANTHER" id="PTHR46900">
    <property type="entry name" value="TYROSINE-PROTEIN PHOSPHATASE NON-RECEPTOR TYPE 13"/>
    <property type="match status" value="1"/>
</dbReference>
<name>A0A8B8CDR0_CRAVI</name>
<feature type="region of interest" description="Disordered" evidence="9">
    <location>
        <begin position="862"/>
        <end position="898"/>
    </location>
</feature>
<dbReference type="OrthoDB" id="165498at2759"/>
<feature type="region of interest" description="Disordered" evidence="9">
    <location>
        <begin position="2010"/>
        <end position="2043"/>
    </location>
</feature>
<feature type="compositionally biased region" description="Low complexity" evidence="9">
    <location>
        <begin position="1719"/>
        <end position="1734"/>
    </location>
</feature>
<comment type="similarity">
    <text evidence="3">Belongs to the protein-tyrosine phosphatase family. Non-receptor class subfamily.</text>
</comment>
<dbReference type="PROSITE" id="PS50106">
    <property type="entry name" value="PDZ"/>
    <property type="match status" value="5"/>
</dbReference>
<feature type="domain" description="FERM" evidence="12">
    <location>
        <begin position="531"/>
        <end position="837"/>
    </location>
</feature>
<dbReference type="InterPro" id="IPR000242">
    <property type="entry name" value="PTP_cat"/>
</dbReference>
<dbReference type="Pfam" id="PF09379">
    <property type="entry name" value="FERM_N"/>
    <property type="match status" value="1"/>
</dbReference>
<feature type="domain" description="PDZ" evidence="13">
    <location>
        <begin position="1516"/>
        <end position="1604"/>
    </location>
</feature>
<feature type="region of interest" description="Disordered" evidence="9">
    <location>
        <begin position="178"/>
        <end position="276"/>
    </location>
</feature>
<dbReference type="SMART" id="SM01196">
    <property type="entry name" value="FERM_C"/>
    <property type="match status" value="1"/>
</dbReference>
<dbReference type="SMART" id="SM00404">
    <property type="entry name" value="PTPc_motif"/>
    <property type="match status" value="1"/>
</dbReference>
<dbReference type="SMART" id="SM00228">
    <property type="entry name" value="PDZ"/>
    <property type="match status" value="5"/>
</dbReference>
<protein>
    <submittedName>
        <fullName evidence="16">Tyrosine-protein phosphatase non-receptor type 13-like isoform X1</fullName>
    </submittedName>
</protein>
<dbReference type="PROSITE" id="PS50057">
    <property type="entry name" value="FERM_3"/>
    <property type="match status" value="1"/>
</dbReference>
<evidence type="ECO:0000259" key="14">
    <source>
        <dbReference type="PROSITE" id="PS51377"/>
    </source>
</evidence>
<feature type="domain" description="PDZ" evidence="13">
    <location>
        <begin position="1911"/>
        <end position="1992"/>
    </location>
</feature>
<dbReference type="PROSITE" id="PS00661">
    <property type="entry name" value="FERM_2"/>
    <property type="match status" value="1"/>
</dbReference>
<feature type="compositionally biased region" description="Pro residues" evidence="9">
    <location>
        <begin position="1674"/>
        <end position="1693"/>
    </location>
</feature>
<feature type="domain" description="Tyrosine specific protein phosphatases" evidence="11">
    <location>
        <begin position="2503"/>
        <end position="2572"/>
    </location>
</feature>
<feature type="compositionally biased region" description="Polar residues" evidence="9">
    <location>
        <begin position="1739"/>
        <end position="1751"/>
    </location>
</feature>
<feature type="domain" description="Tyrosine-protein phosphatase" evidence="10">
    <location>
        <begin position="2327"/>
        <end position="2581"/>
    </location>
</feature>
<feature type="compositionally biased region" description="Polar residues" evidence="9">
    <location>
        <begin position="1408"/>
        <end position="1417"/>
    </location>
</feature>
<evidence type="ECO:0000313" key="15">
    <source>
        <dbReference type="Proteomes" id="UP000694844"/>
    </source>
</evidence>
<evidence type="ECO:0000256" key="6">
    <source>
        <dbReference type="ARBA" id="ARBA00023212"/>
    </source>
</evidence>
<feature type="domain" description="PDZ" evidence="13">
    <location>
        <begin position="1244"/>
        <end position="1332"/>
    </location>
</feature>
<dbReference type="GO" id="GO:0005856">
    <property type="term" value="C:cytoskeleton"/>
    <property type="evidence" value="ECO:0007669"/>
    <property type="project" value="UniProtKB-SubCell"/>
</dbReference>
<dbReference type="Gene3D" id="1.10.510.10">
    <property type="entry name" value="Transferase(Phosphotransferase) domain 1"/>
    <property type="match status" value="1"/>
</dbReference>
<feature type="compositionally biased region" description="Polar residues" evidence="9">
    <location>
        <begin position="1863"/>
        <end position="1874"/>
    </location>
</feature>
<dbReference type="InterPro" id="IPR018979">
    <property type="entry name" value="FERM_N"/>
</dbReference>
<evidence type="ECO:0000313" key="16">
    <source>
        <dbReference type="RefSeq" id="XP_022313820.1"/>
    </source>
</evidence>
<evidence type="ECO:0000256" key="8">
    <source>
        <dbReference type="SAM" id="Coils"/>
    </source>
</evidence>
<evidence type="ECO:0000259" key="11">
    <source>
        <dbReference type="PROSITE" id="PS50056"/>
    </source>
</evidence>
<dbReference type="PROSITE" id="PS51377">
    <property type="entry name" value="KIND"/>
    <property type="match status" value="1"/>
</dbReference>
<dbReference type="SMART" id="SM00750">
    <property type="entry name" value="KIND"/>
    <property type="match status" value="1"/>
</dbReference>
<feature type="coiled-coil region" evidence="8">
    <location>
        <begin position="442"/>
        <end position="476"/>
    </location>
</feature>
<feature type="compositionally biased region" description="Polar residues" evidence="9">
    <location>
        <begin position="1423"/>
        <end position="1436"/>
    </location>
</feature>
<dbReference type="Gene3D" id="1.20.80.10">
    <property type="match status" value="1"/>
</dbReference>
<dbReference type="PROSITE" id="PS50055">
    <property type="entry name" value="TYR_PHOSPHATASE_PTP"/>
    <property type="match status" value="1"/>
</dbReference>
<dbReference type="SMART" id="SM00295">
    <property type="entry name" value="B41"/>
    <property type="match status" value="1"/>
</dbReference>
<feature type="compositionally biased region" description="Low complexity" evidence="9">
    <location>
        <begin position="1396"/>
        <end position="1406"/>
    </location>
</feature>
<evidence type="ECO:0000256" key="7">
    <source>
        <dbReference type="ARBA" id="ARBA00023242"/>
    </source>
</evidence>
<dbReference type="SUPFAM" id="SSF54236">
    <property type="entry name" value="Ubiquitin-like"/>
    <property type="match status" value="1"/>
</dbReference>
<proteinExistence type="inferred from homology"/>
<organism evidence="15 16">
    <name type="scientific">Crassostrea virginica</name>
    <name type="common">Eastern oyster</name>
    <dbReference type="NCBI Taxonomy" id="6565"/>
    <lineage>
        <taxon>Eukaryota</taxon>
        <taxon>Metazoa</taxon>
        <taxon>Spiralia</taxon>
        <taxon>Lophotrochozoa</taxon>
        <taxon>Mollusca</taxon>
        <taxon>Bivalvia</taxon>
        <taxon>Autobranchia</taxon>
        <taxon>Pteriomorphia</taxon>
        <taxon>Ostreida</taxon>
        <taxon>Ostreoidea</taxon>
        <taxon>Ostreidae</taxon>
        <taxon>Crassostrea</taxon>
    </lineage>
</organism>
<dbReference type="SUPFAM" id="SSF50729">
    <property type="entry name" value="PH domain-like"/>
    <property type="match status" value="1"/>
</dbReference>
<dbReference type="Proteomes" id="UP000694844">
    <property type="component" value="Chromosome 2"/>
</dbReference>
<dbReference type="GeneID" id="111118576"/>
<feature type="domain" description="PDZ" evidence="13">
    <location>
        <begin position="993"/>
        <end position="1079"/>
    </location>
</feature>
<feature type="compositionally biased region" description="Low complexity" evidence="9">
    <location>
        <begin position="1774"/>
        <end position="1788"/>
    </location>
</feature>
<dbReference type="InterPro" id="IPR018980">
    <property type="entry name" value="FERM_PH-like_C"/>
</dbReference>
<dbReference type="PRINTS" id="PR00935">
    <property type="entry name" value="BAND41"/>
</dbReference>
<dbReference type="InterPro" id="IPR011993">
    <property type="entry name" value="PH-like_dom_sf"/>
</dbReference>
<keyword evidence="6" id="KW-0206">Cytoskeleton</keyword>
<dbReference type="InterPro" id="IPR003595">
    <property type="entry name" value="Tyr_Pase_cat"/>
</dbReference>
<dbReference type="GO" id="GO:0005634">
    <property type="term" value="C:nucleus"/>
    <property type="evidence" value="ECO:0007669"/>
    <property type="project" value="UniProtKB-SubCell"/>
</dbReference>
<dbReference type="RefSeq" id="XP_022313820.1">
    <property type="nucleotide sequence ID" value="XM_022458112.1"/>
</dbReference>
<feature type="compositionally biased region" description="Low complexity" evidence="9">
    <location>
        <begin position="1335"/>
        <end position="1355"/>
    </location>
</feature>
<dbReference type="InterPro" id="IPR029021">
    <property type="entry name" value="Prot-tyrosine_phosphatase-like"/>
</dbReference>
<keyword evidence="15" id="KW-1185">Reference proteome</keyword>
<feature type="region of interest" description="Disordered" evidence="9">
    <location>
        <begin position="1823"/>
        <end position="1874"/>
    </location>
</feature>
<dbReference type="InterPro" id="IPR011019">
    <property type="entry name" value="KIND_dom"/>
</dbReference>
<feature type="region of interest" description="Disordered" evidence="9">
    <location>
        <begin position="1388"/>
        <end position="1472"/>
    </location>
</feature>
<reference evidence="16" key="1">
    <citation type="submission" date="2025-08" db="UniProtKB">
        <authorList>
            <consortium name="RefSeq"/>
        </authorList>
    </citation>
    <scope>IDENTIFICATION</scope>
    <source>
        <tissue evidence="16">Whole sample</tissue>
    </source>
</reference>
<gene>
    <name evidence="16" type="primary">LOC111118576</name>
</gene>
<feature type="domain" description="PDZ" evidence="13">
    <location>
        <begin position="2054"/>
        <end position="2138"/>
    </location>
</feature>
<evidence type="ECO:0000259" key="13">
    <source>
        <dbReference type="PROSITE" id="PS50106"/>
    </source>
</evidence>
<dbReference type="InterPro" id="IPR035963">
    <property type="entry name" value="FERM_2"/>
</dbReference>
<dbReference type="InterPro" id="IPR036034">
    <property type="entry name" value="PDZ_sf"/>
</dbReference>
<evidence type="ECO:0000256" key="2">
    <source>
        <dbReference type="ARBA" id="ARBA00004245"/>
    </source>
</evidence>
<dbReference type="CDD" id="cd17101">
    <property type="entry name" value="FERM_F1_PTPN13_like"/>
    <property type="match status" value="1"/>
</dbReference>
<feature type="region of interest" description="Disordered" evidence="9">
    <location>
        <begin position="1335"/>
        <end position="1376"/>
    </location>
</feature>